<sequence length="131" mass="13547">MTRPADAWRALLCAGLLVAALPAFAGQVYQWKDANGVTHYSDSPPPGQEYQGRDIDASAPTPDAPAAGTEAAAPAESATCVDARANLKMLSADGPVGVDSDGDGKADGTLDEEQRANQRQLAEAAIQVHCK</sequence>
<evidence type="ECO:0000259" key="3">
    <source>
        <dbReference type="Pfam" id="PF13511"/>
    </source>
</evidence>
<feature type="signal peptide" evidence="2">
    <location>
        <begin position="1"/>
        <end position="25"/>
    </location>
</feature>
<feature type="domain" description="DUF4124" evidence="3">
    <location>
        <begin position="16"/>
        <end position="67"/>
    </location>
</feature>
<evidence type="ECO:0000313" key="4">
    <source>
        <dbReference type="EMBL" id="MCF7221289.1"/>
    </source>
</evidence>
<organism evidence="4 5">
    <name type="scientific">Marilutibacter chinensis</name>
    <dbReference type="NCBI Taxonomy" id="2912247"/>
    <lineage>
        <taxon>Bacteria</taxon>
        <taxon>Pseudomonadati</taxon>
        <taxon>Pseudomonadota</taxon>
        <taxon>Gammaproteobacteria</taxon>
        <taxon>Lysobacterales</taxon>
        <taxon>Lysobacteraceae</taxon>
        <taxon>Marilutibacter</taxon>
    </lineage>
</organism>
<name>A0ABS9HQR0_9GAMM</name>
<dbReference type="Pfam" id="PF13511">
    <property type="entry name" value="DUF4124"/>
    <property type="match status" value="1"/>
</dbReference>
<evidence type="ECO:0000256" key="2">
    <source>
        <dbReference type="SAM" id="SignalP"/>
    </source>
</evidence>
<feature type="region of interest" description="Disordered" evidence="1">
    <location>
        <begin position="36"/>
        <end position="76"/>
    </location>
</feature>
<evidence type="ECO:0000313" key="5">
    <source>
        <dbReference type="Proteomes" id="UP001430796"/>
    </source>
</evidence>
<dbReference type="RefSeq" id="WP_237054209.1">
    <property type="nucleotide sequence ID" value="NZ_JAKJPO010000003.1"/>
</dbReference>
<dbReference type="EMBL" id="JAKJPO010000003">
    <property type="protein sequence ID" value="MCF7221289.1"/>
    <property type="molecule type" value="Genomic_DNA"/>
</dbReference>
<proteinExistence type="predicted"/>
<feature type="chain" id="PRO_5046780150" evidence="2">
    <location>
        <begin position="26"/>
        <end position="131"/>
    </location>
</feature>
<reference evidence="4" key="1">
    <citation type="submission" date="2022-01" db="EMBL/GenBank/DDBJ databases">
        <title>Lysobacter chinensis sp. nov., a bacterium isolated from cow dung compost.</title>
        <authorList>
            <person name="Liu Y."/>
        </authorList>
    </citation>
    <scope>NUCLEOTIDE SEQUENCE</scope>
    <source>
        <strain evidence="4">TLK-CK17</strain>
    </source>
</reference>
<keyword evidence="5" id="KW-1185">Reference proteome</keyword>
<protein>
    <submittedName>
        <fullName evidence="4">DUF4124 domain-containing protein</fullName>
    </submittedName>
</protein>
<dbReference type="InterPro" id="IPR025392">
    <property type="entry name" value="DUF4124"/>
</dbReference>
<feature type="region of interest" description="Disordered" evidence="1">
    <location>
        <begin position="91"/>
        <end position="131"/>
    </location>
</feature>
<gene>
    <name evidence="4" type="ORF">L3V18_05725</name>
</gene>
<evidence type="ECO:0000256" key="1">
    <source>
        <dbReference type="SAM" id="MobiDB-lite"/>
    </source>
</evidence>
<comment type="caution">
    <text evidence="4">The sequence shown here is derived from an EMBL/GenBank/DDBJ whole genome shotgun (WGS) entry which is preliminary data.</text>
</comment>
<accession>A0ABS9HQR0</accession>
<dbReference type="Proteomes" id="UP001430796">
    <property type="component" value="Unassembled WGS sequence"/>
</dbReference>
<keyword evidence="2" id="KW-0732">Signal</keyword>
<feature type="compositionally biased region" description="Basic and acidic residues" evidence="1">
    <location>
        <begin position="102"/>
        <end position="116"/>
    </location>
</feature>
<feature type="compositionally biased region" description="Low complexity" evidence="1">
    <location>
        <begin position="57"/>
        <end position="76"/>
    </location>
</feature>
<reference evidence="4" key="2">
    <citation type="submission" date="2022-01" db="EMBL/GenBank/DDBJ databases">
        <authorList>
            <person name="Zhou L.Y."/>
        </authorList>
    </citation>
    <scope>NUCLEOTIDE SEQUENCE</scope>
    <source>
        <strain evidence="4">TLK-CK17</strain>
    </source>
</reference>